<accession>A0A1E1K2Q7</accession>
<organism evidence="2 3">
    <name type="scientific">Rhynchosporium agropyri</name>
    <dbReference type="NCBI Taxonomy" id="914238"/>
    <lineage>
        <taxon>Eukaryota</taxon>
        <taxon>Fungi</taxon>
        <taxon>Dikarya</taxon>
        <taxon>Ascomycota</taxon>
        <taxon>Pezizomycotina</taxon>
        <taxon>Leotiomycetes</taxon>
        <taxon>Helotiales</taxon>
        <taxon>Ploettnerulaceae</taxon>
        <taxon>Rhynchosporium</taxon>
    </lineage>
</organism>
<proteinExistence type="predicted"/>
<evidence type="ECO:0000313" key="2">
    <source>
        <dbReference type="EMBL" id="CZS92349.1"/>
    </source>
</evidence>
<evidence type="ECO:0000313" key="3">
    <source>
        <dbReference type="Proteomes" id="UP000178912"/>
    </source>
</evidence>
<feature type="region of interest" description="Disordered" evidence="1">
    <location>
        <begin position="342"/>
        <end position="364"/>
    </location>
</feature>
<feature type="compositionally biased region" description="Polar residues" evidence="1">
    <location>
        <begin position="267"/>
        <end position="291"/>
    </location>
</feature>
<feature type="region of interest" description="Disordered" evidence="1">
    <location>
        <begin position="257"/>
        <end position="295"/>
    </location>
</feature>
<protein>
    <submittedName>
        <fullName evidence="2">Uncharacterized protein</fullName>
    </submittedName>
</protein>
<keyword evidence="3" id="KW-1185">Reference proteome</keyword>
<evidence type="ECO:0000256" key="1">
    <source>
        <dbReference type="SAM" id="MobiDB-lite"/>
    </source>
</evidence>
<dbReference type="EMBL" id="FJUX01000012">
    <property type="protein sequence ID" value="CZS92349.1"/>
    <property type="molecule type" value="Genomic_DNA"/>
</dbReference>
<dbReference type="Proteomes" id="UP000178912">
    <property type="component" value="Unassembled WGS sequence"/>
</dbReference>
<gene>
    <name evidence="2" type="ORF">RAG0_02753</name>
</gene>
<dbReference type="AlphaFoldDB" id="A0A1E1K2Q7"/>
<name>A0A1E1K2Q7_9HELO</name>
<reference evidence="3" key="1">
    <citation type="submission" date="2016-03" db="EMBL/GenBank/DDBJ databases">
        <authorList>
            <person name="Guldener U."/>
        </authorList>
    </citation>
    <scope>NUCLEOTIDE SEQUENCE [LARGE SCALE GENOMIC DNA]</scope>
    <source>
        <strain evidence="3">04CH-RAC-A.6.1</strain>
    </source>
</reference>
<sequence length="398" mass="43965">MSESGTRLGAVVYHAFSLSGVMTQKALEMTEKIARKSMCLGSGIRSDPENLTNLLTEKETLGIDVKVEASLAKGIQTRYLESYVEETKELRSVAEIMDKIPSVEMLLHRLPQSMKPKILDEILDIMKVAMQSATFQYSVPDGSCYKEPFKTATNLGYPTDVLLRRSLAGVDLPTSLRNTLNSESINEQWEEERIKAEEIRYESKRRVVRDQAAHLKSIATKGVDIKVAGMRPLDKTEIQAIYTGNSADVLAKDPVATKPHKAKKNKTPGSSAQKNSGSSAQKNSATASMKTSVVRRDSTPTPLIITSGSASKKVGGRLGRCFDLEIRLKYKKACDTLGKPAGMGDSQSIKEPTTSTKNTRTRKRKVAYHEEWRYEPLIDGSEKTRCHGTYHGTGQTDT</sequence>